<feature type="compositionally biased region" description="Polar residues" evidence="1">
    <location>
        <begin position="30"/>
        <end position="66"/>
    </location>
</feature>
<dbReference type="OrthoDB" id="10459347at2759"/>
<comment type="caution">
    <text evidence="2">The sequence shown here is derived from an EMBL/GenBank/DDBJ whole genome shotgun (WGS) entry which is preliminary data.</text>
</comment>
<dbReference type="EMBL" id="BMAV01014871">
    <property type="protein sequence ID" value="GFY63628.1"/>
    <property type="molecule type" value="Genomic_DNA"/>
</dbReference>
<dbReference type="Proteomes" id="UP000886998">
    <property type="component" value="Unassembled WGS sequence"/>
</dbReference>
<accession>A0A8X6Y3N9</accession>
<feature type="region of interest" description="Disordered" evidence="1">
    <location>
        <begin position="21"/>
        <end position="66"/>
    </location>
</feature>
<proteinExistence type="predicted"/>
<reference evidence="2" key="1">
    <citation type="submission" date="2020-08" db="EMBL/GenBank/DDBJ databases">
        <title>Multicomponent nature underlies the extraordinary mechanical properties of spider dragline silk.</title>
        <authorList>
            <person name="Kono N."/>
            <person name="Nakamura H."/>
            <person name="Mori M."/>
            <person name="Yoshida Y."/>
            <person name="Ohtoshi R."/>
            <person name="Malay A.D."/>
            <person name="Moran D.A.P."/>
            <person name="Tomita M."/>
            <person name="Numata K."/>
            <person name="Arakawa K."/>
        </authorList>
    </citation>
    <scope>NUCLEOTIDE SEQUENCE</scope>
</reference>
<gene>
    <name evidence="2" type="ORF">TNIN_436761</name>
</gene>
<protein>
    <submittedName>
        <fullName evidence="2">Uncharacterized protein</fullName>
    </submittedName>
</protein>
<keyword evidence="3" id="KW-1185">Reference proteome</keyword>
<sequence length="66" mass="7204">MAACRPKRVVTSDEIDKFLTKKETGDEFSDASSDNEVGNNRQKQGLASGGQKTMSNNETIVNQLNV</sequence>
<organism evidence="2 3">
    <name type="scientific">Trichonephila inaurata madagascariensis</name>
    <dbReference type="NCBI Taxonomy" id="2747483"/>
    <lineage>
        <taxon>Eukaryota</taxon>
        <taxon>Metazoa</taxon>
        <taxon>Ecdysozoa</taxon>
        <taxon>Arthropoda</taxon>
        <taxon>Chelicerata</taxon>
        <taxon>Arachnida</taxon>
        <taxon>Araneae</taxon>
        <taxon>Araneomorphae</taxon>
        <taxon>Entelegynae</taxon>
        <taxon>Araneoidea</taxon>
        <taxon>Nephilidae</taxon>
        <taxon>Trichonephila</taxon>
        <taxon>Trichonephila inaurata</taxon>
    </lineage>
</organism>
<name>A0A8X6Y3N9_9ARAC</name>
<dbReference type="AlphaFoldDB" id="A0A8X6Y3N9"/>
<evidence type="ECO:0000256" key="1">
    <source>
        <dbReference type="SAM" id="MobiDB-lite"/>
    </source>
</evidence>
<evidence type="ECO:0000313" key="2">
    <source>
        <dbReference type="EMBL" id="GFY63628.1"/>
    </source>
</evidence>
<evidence type="ECO:0000313" key="3">
    <source>
        <dbReference type="Proteomes" id="UP000886998"/>
    </source>
</evidence>